<proteinExistence type="predicted"/>
<name>A0A6I8WC37_DROPS</name>
<evidence type="ECO:0000313" key="2">
    <source>
        <dbReference type="Proteomes" id="UP000001819"/>
    </source>
</evidence>
<reference evidence="3" key="1">
    <citation type="submission" date="2025-08" db="UniProtKB">
        <authorList>
            <consortium name="RefSeq"/>
        </authorList>
    </citation>
    <scope>IDENTIFICATION</scope>
    <source>
        <strain evidence="3">MV-25-SWS-2005</strain>
        <tissue evidence="3">Whole body</tissue>
    </source>
</reference>
<evidence type="ECO:0000256" key="1">
    <source>
        <dbReference type="SAM" id="MobiDB-lite"/>
    </source>
</evidence>
<feature type="region of interest" description="Disordered" evidence="1">
    <location>
        <begin position="36"/>
        <end position="78"/>
    </location>
</feature>
<sequence length="100" mass="10904">MPPLRHEQLINKKIVHCRISFGLSYIFNNRSEPAVVRSSTSSSSTSTSTSTSSKKARTKDRLKKGNEGHIHSSEKPDVASSLRLSSSAFFASSAALVHPF</sequence>
<evidence type="ECO:0000313" key="3">
    <source>
        <dbReference type="RefSeq" id="XP_033240822.1"/>
    </source>
</evidence>
<feature type="compositionally biased region" description="Basic and acidic residues" evidence="1">
    <location>
        <begin position="63"/>
        <end position="77"/>
    </location>
</feature>
<dbReference type="Proteomes" id="UP000001819">
    <property type="component" value="Chromosome X"/>
</dbReference>
<keyword evidence="2" id="KW-1185">Reference proteome</keyword>
<organism evidence="2 3">
    <name type="scientific">Drosophila pseudoobscura pseudoobscura</name>
    <name type="common">Fruit fly</name>
    <dbReference type="NCBI Taxonomy" id="46245"/>
    <lineage>
        <taxon>Eukaryota</taxon>
        <taxon>Metazoa</taxon>
        <taxon>Ecdysozoa</taxon>
        <taxon>Arthropoda</taxon>
        <taxon>Hexapoda</taxon>
        <taxon>Insecta</taxon>
        <taxon>Pterygota</taxon>
        <taxon>Neoptera</taxon>
        <taxon>Endopterygota</taxon>
        <taxon>Diptera</taxon>
        <taxon>Brachycera</taxon>
        <taxon>Muscomorpha</taxon>
        <taxon>Ephydroidea</taxon>
        <taxon>Drosophilidae</taxon>
        <taxon>Drosophila</taxon>
        <taxon>Sophophora</taxon>
    </lineage>
</organism>
<dbReference type="InParanoid" id="A0A6I8WC37"/>
<dbReference type="RefSeq" id="XP_033240822.1">
    <property type="nucleotide sequence ID" value="XM_033384931.1"/>
</dbReference>
<feature type="compositionally biased region" description="Low complexity" evidence="1">
    <location>
        <begin position="38"/>
        <end position="53"/>
    </location>
</feature>
<dbReference type="AlphaFoldDB" id="A0A6I8WC37"/>
<protein>
    <submittedName>
        <fullName evidence="3">Uncharacterized protein isoform X1</fullName>
    </submittedName>
</protein>
<dbReference type="KEGG" id="dpo:26534140"/>
<gene>
    <name evidence="3" type="primary">LOC26534140</name>
</gene>
<accession>A0A6I8WC37</accession>